<protein>
    <recommendedName>
        <fullName evidence="4">Effector</fullName>
    </recommendedName>
</protein>
<keyword evidence="3" id="KW-1185">Reference proteome</keyword>
<dbReference type="SUPFAM" id="SSF53850">
    <property type="entry name" value="Periplasmic binding protein-like II"/>
    <property type="match status" value="1"/>
</dbReference>
<accession>A0ABY7BS81</accession>
<evidence type="ECO:0000313" key="3">
    <source>
        <dbReference type="Proteomes" id="UP001164727"/>
    </source>
</evidence>
<keyword evidence="1" id="KW-1133">Transmembrane helix</keyword>
<dbReference type="Proteomes" id="UP001164727">
    <property type="component" value="Chromosome"/>
</dbReference>
<keyword evidence="1" id="KW-0472">Membrane</keyword>
<sequence>MEWKQFFDKNKKIILIIFIILTLIFIIETFLIYDYNKTKRKQLEKNIEAENYKNDLPKELKENIPDKGNICFIEFNTNKNKDILPLLKQEKFRKSLYYALNRKEITQNENNLKPLSVLFTKAFFTDNKKCFTKPFLPHNEKSMEIYEDLDLKNYGFNENKALKYLEESFNELSPEEKKKNYVFRLGKDEEFEDINIITSIQEQINNLFKKFLEKNTYNQDKLKIEIVSGKDYDMKLFYPIEIDEYNEEMYYLFFISCLSYENNSKIDINLSHIKKYLHKNIYILENENTLLKINKIDSEKIKEYLKSDFLIQNLLNNEQPFNSEGIFTGKIIDFFDFMENNIYPLFPSFGIRSQYQQEESEEIQELKQKTFEEIFEKVLCLLHKEMLQIPVCISENKN</sequence>
<feature type="transmembrane region" description="Helical" evidence="1">
    <location>
        <begin position="12"/>
        <end position="33"/>
    </location>
</feature>
<dbReference type="EMBL" id="CP114006">
    <property type="protein sequence ID" value="WAN63480.1"/>
    <property type="molecule type" value="Genomic_DNA"/>
</dbReference>
<reference evidence="2 3" key="1">
    <citation type="journal article" date="2023" name="Microbiol. Resour. Announc.">
        <title>Complete Genome of 'Candidatus Phytoplasma rubi' RS, a Phytopathogenic Bacterium Associated with Rubus Stunt Disease.</title>
        <authorList>
            <person name="Duckeck D."/>
            <person name="Zubert C."/>
            <person name="Bohm J.W."/>
            <person name="Carminati G."/>
            <person name="Schneider B."/>
            <person name="Kube M."/>
        </authorList>
    </citation>
    <scope>NUCLEOTIDE SEQUENCE [LARGE SCALE GENOMIC DNA]</scope>
    <source>
        <strain evidence="2 3">RS</strain>
    </source>
</reference>
<evidence type="ECO:0008006" key="4">
    <source>
        <dbReference type="Google" id="ProtNLM"/>
    </source>
</evidence>
<gene>
    <name evidence="2" type="ORF">RS022_06430</name>
</gene>
<dbReference type="Gene3D" id="3.10.105.10">
    <property type="entry name" value="Dipeptide-binding Protein, Domain 3"/>
    <property type="match status" value="1"/>
</dbReference>
<name>A0ABY7BS81_9MOLU</name>
<dbReference type="RefSeq" id="WP_268849682.1">
    <property type="nucleotide sequence ID" value="NZ_CP114006.1"/>
</dbReference>
<evidence type="ECO:0000313" key="2">
    <source>
        <dbReference type="EMBL" id="WAN63480.1"/>
    </source>
</evidence>
<proteinExistence type="predicted"/>
<keyword evidence="1" id="KW-0812">Transmembrane</keyword>
<organism evidence="2 3">
    <name type="scientific">Candidatus Phytoplasma rubi</name>
    <dbReference type="NCBI Taxonomy" id="399025"/>
    <lineage>
        <taxon>Bacteria</taxon>
        <taxon>Bacillati</taxon>
        <taxon>Mycoplasmatota</taxon>
        <taxon>Mollicutes</taxon>
        <taxon>Acholeplasmatales</taxon>
        <taxon>Acholeplasmataceae</taxon>
        <taxon>Candidatus Phytoplasma</taxon>
        <taxon>16SrV (Elm yellows group)</taxon>
    </lineage>
</organism>
<evidence type="ECO:0000256" key="1">
    <source>
        <dbReference type="SAM" id="Phobius"/>
    </source>
</evidence>